<reference evidence="1 2" key="1">
    <citation type="submission" date="2014-10" db="EMBL/GenBank/DDBJ databases">
        <title>Genome sequence of Erwinia typographi M043b.</title>
        <authorList>
            <person name="Chan K.-G."/>
            <person name="Tan W.-S."/>
        </authorList>
    </citation>
    <scope>NUCLEOTIDE SEQUENCE [LARGE SCALE GENOMIC DNA]</scope>
    <source>
        <strain evidence="1 2">M043b</strain>
    </source>
</reference>
<dbReference type="AlphaFoldDB" id="A0A0A4AD76"/>
<gene>
    <name evidence="1" type="ORF">NG99_01255</name>
</gene>
<keyword evidence="2" id="KW-1185">Reference proteome</keyword>
<dbReference type="EMBL" id="JRUQ01000006">
    <property type="protein sequence ID" value="KGT95798.1"/>
    <property type="molecule type" value="Genomic_DNA"/>
</dbReference>
<organism evidence="1 2">
    <name type="scientific">Erwinia typographi</name>
    <dbReference type="NCBI Taxonomy" id="371042"/>
    <lineage>
        <taxon>Bacteria</taxon>
        <taxon>Pseudomonadati</taxon>
        <taxon>Pseudomonadota</taxon>
        <taxon>Gammaproteobacteria</taxon>
        <taxon>Enterobacterales</taxon>
        <taxon>Erwiniaceae</taxon>
        <taxon>Erwinia</taxon>
    </lineage>
</organism>
<protein>
    <submittedName>
        <fullName evidence="1">Uncharacterized protein</fullName>
    </submittedName>
</protein>
<dbReference type="Proteomes" id="UP000030351">
    <property type="component" value="Unassembled WGS sequence"/>
</dbReference>
<accession>A0A0A4AD76</accession>
<comment type="caution">
    <text evidence="1">The sequence shown here is derived from an EMBL/GenBank/DDBJ whole genome shotgun (WGS) entry which is preliminary data.</text>
</comment>
<name>A0A0A4AD76_9GAMM</name>
<dbReference type="RefSeq" id="WP_034887555.1">
    <property type="nucleotide sequence ID" value="NZ_JRUQ01000006.1"/>
</dbReference>
<sequence>MNNEQNLNALNEMLNTVEPIVTDLIEKDYADLGTYRSNHCWATSRFLEYQFPDDREFTLYLIEADYNAYARWAAISNVLFSIENCLVQVDAHQERLQAVAWRSMQGDKSKAH</sequence>
<evidence type="ECO:0000313" key="1">
    <source>
        <dbReference type="EMBL" id="KGT95798.1"/>
    </source>
</evidence>
<dbReference type="STRING" id="371042.NG99_01255"/>
<proteinExistence type="predicted"/>
<evidence type="ECO:0000313" key="2">
    <source>
        <dbReference type="Proteomes" id="UP000030351"/>
    </source>
</evidence>